<dbReference type="InterPro" id="IPR027073">
    <property type="entry name" value="5_3_exoribonuclease"/>
</dbReference>
<dbReference type="GO" id="GO:0003723">
    <property type="term" value="F:RNA binding"/>
    <property type="evidence" value="ECO:0007669"/>
    <property type="project" value="TreeGrafter"/>
</dbReference>
<evidence type="ECO:0000256" key="1">
    <source>
        <dbReference type="SAM" id="MobiDB-lite"/>
    </source>
</evidence>
<feature type="compositionally biased region" description="Basic and acidic residues" evidence="1">
    <location>
        <begin position="53"/>
        <end position="64"/>
    </location>
</feature>
<accession>A0A9N9E881</accession>
<dbReference type="EMBL" id="CAJVPJ010006238">
    <property type="protein sequence ID" value="CAG8667291.1"/>
    <property type="molecule type" value="Genomic_DNA"/>
</dbReference>
<evidence type="ECO:0000259" key="2">
    <source>
        <dbReference type="Pfam" id="PF03159"/>
    </source>
</evidence>
<dbReference type="GO" id="GO:0000956">
    <property type="term" value="P:nuclear-transcribed mRNA catabolic process"/>
    <property type="evidence" value="ECO:0007669"/>
    <property type="project" value="TreeGrafter"/>
</dbReference>
<feature type="non-terminal residue" evidence="3">
    <location>
        <position position="1"/>
    </location>
</feature>
<evidence type="ECO:0000313" key="4">
    <source>
        <dbReference type="Proteomes" id="UP000789572"/>
    </source>
</evidence>
<dbReference type="CDD" id="cd18673">
    <property type="entry name" value="PIN_XRN1-2-like"/>
    <property type="match status" value="1"/>
</dbReference>
<dbReference type="InterPro" id="IPR004859">
    <property type="entry name" value="Xrn1_N"/>
</dbReference>
<comment type="caution">
    <text evidence="3">The sequence shown here is derived from an EMBL/GenBank/DDBJ whole genome shotgun (WGS) entry which is preliminary data.</text>
</comment>
<reference evidence="3" key="1">
    <citation type="submission" date="2021-06" db="EMBL/GenBank/DDBJ databases">
        <authorList>
            <person name="Kallberg Y."/>
            <person name="Tangrot J."/>
            <person name="Rosling A."/>
        </authorList>
    </citation>
    <scope>NUCLEOTIDE SEQUENCE</scope>
    <source>
        <strain evidence="3">IA702</strain>
    </source>
</reference>
<dbReference type="Gene3D" id="3.40.50.12390">
    <property type="match status" value="1"/>
</dbReference>
<feature type="non-terminal residue" evidence="3">
    <location>
        <position position="170"/>
    </location>
</feature>
<feature type="domain" description="Xrn1 N-terminal" evidence="2">
    <location>
        <begin position="3"/>
        <end position="170"/>
    </location>
</feature>
<dbReference type="GO" id="GO:0005634">
    <property type="term" value="C:nucleus"/>
    <property type="evidence" value="ECO:0007669"/>
    <property type="project" value="TreeGrafter"/>
</dbReference>
<dbReference type="GO" id="GO:0004534">
    <property type="term" value="F:5'-3' RNA exonuclease activity"/>
    <property type="evidence" value="ECO:0007669"/>
    <property type="project" value="UniProtKB-ARBA"/>
</dbReference>
<evidence type="ECO:0000313" key="3">
    <source>
        <dbReference type="EMBL" id="CAG8667291.1"/>
    </source>
</evidence>
<keyword evidence="4" id="KW-1185">Reference proteome</keyword>
<dbReference type="Pfam" id="PF03159">
    <property type="entry name" value="XRN_N"/>
    <property type="match status" value="1"/>
</dbReference>
<proteinExistence type="predicted"/>
<dbReference type="OrthoDB" id="372487at2759"/>
<feature type="region of interest" description="Disordered" evidence="1">
    <location>
        <begin position="44"/>
        <end position="64"/>
    </location>
</feature>
<protein>
    <submittedName>
        <fullName evidence="3">4601_t:CDS:1</fullName>
    </submittedName>
</protein>
<dbReference type="PANTHER" id="PTHR12341">
    <property type="entry name" value="5'-&gt;3' EXORIBONUCLEASE"/>
    <property type="match status" value="1"/>
</dbReference>
<sequence>PAPGTEGEMMVEILKYTERIISMIRPRKLLYLAIDGVAPRAKMNQQRSRRFRTAQEAREKDEEAAKQMEEIEAELNIAQGGMVDPELREKKTWDSNCITPGTEFMANLSTCLRYWISEKLNNDPGWAKLKIILSDASVPGEGEHKIMDFVRAQRSSSQYDPNTKHVIYGL</sequence>
<gene>
    <name evidence="3" type="ORF">POCULU_LOCUS10768</name>
</gene>
<dbReference type="PANTHER" id="PTHR12341:SF41">
    <property type="entry name" value="5'-3' EXORIBONUCLEASE 2"/>
    <property type="match status" value="1"/>
</dbReference>
<organism evidence="3 4">
    <name type="scientific">Paraglomus occultum</name>
    <dbReference type="NCBI Taxonomy" id="144539"/>
    <lineage>
        <taxon>Eukaryota</taxon>
        <taxon>Fungi</taxon>
        <taxon>Fungi incertae sedis</taxon>
        <taxon>Mucoromycota</taxon>
        <taxon>Glomeromycotina</taxon>
        <taxon>Glomeromycetes</taxon>
        <taxon>Paraglomerales</taxon>
        <taxon>Paraglomeraceae</taxon>
        <taxon>Paraglomus</taxon>
    </lineage>
</organism>
<dbReference type="Proteomes" id="UP000789572">
    <property type="component" value="Unassembled WGS sequence"/>
</dbReference>
<name>A0A9N9E881_9GLOM</name>
<dbReference type="AlphaFoldDB" id="A0A9N9E881"/>